<dbReference type="PROSITE" id="PS50895">
    <property type="entry name" value="SURF1"/>
    <property type="match status" value="1"/>
</dbReference>
<dbReference type="Pfam" id="PF02104">
    <property type="entry name" value="SURF1"/>
    <property type="match status" value="1"/>
</dbReference>
<sequence>MLRPRHWGGHLLLVVAVAATTWLGFWQLSAWQHGREAEARDLSSAAPVALTDAIGPDDPFPGQYVGQPVELRGSWVPASTLYVSDRVRDGGQGGQRGYWVMTPVLVQGGDGSAVPVVRGWSPTADAAPVRGEVDLTGWLQPSEGSGLPDTDAADDVIPEMRVASVTQRVDADLYSGFVVVRDASSGTSGLAAVSPDSIPSVSAVTSLRNLLYAVQWWVFGGFAVYVWWRWCRDTVEALEREQEAQAEQVGSPV</sequence>
<dbReference type="GO" id="GO:0005886">
    <property type="term" value="C:plasma membrane"/>
    <property type="evidence" value="ECO:0007669"/>
    <property type="project" value="UniProtKB-SubCell"/>
</dbReference>
<evidence type="ECO:0000256" key="1">
    <source>
        <dbReference type="RuleBase" id="RU363076"/>
    </source>
</evidence>
<proteinExistence type="inferred from homology"/>
<dbReference type="Proteomes" id="UP000281738">
    <property type="component" value="Unassembled WGS sequence"/>
</dbReference>
<comment type="caution">
    <text evidence="2">The sequence shown here is derived from an EMBL/GenBank/DDBJ whole genome shotgun (WGS) entry which is preliminary data.</text>
</comment>
<evidence type="ECO:0000313" key="3">
    <source>
        <dbReference type="Proteomes" id="UP000281738"/>
    </source>
</evidence>
<dbReference type="AlphaFoldDB" id="A0A3N2CZH7"/>
<dbReference type="RefSeq" id="WP_246003701.1">
    <property type="nucleotide sequence ID" value="NZ_RKHO01000001.1"/>
</dbReference>
<gene>
    <name evidence="2" type="ORF">EDD33_3849</name>
</gene>
<evidence type="ECO:0000313" key="2">
    <source>
        <dbReference type="EMBL" id="ROR92945.1"/>
    </source>
</evidence>
<dbReference type="CDD" id="cd06662">
    <property type="entry name" value="SURF1"/>
    <property type="match status" value="1"/>
</dbReference>
<reference evidence="2 3" key="1">
    <citation type="submission" date="2018-11" db="EMBL/GenBank/DDBJ databases">
        <title>Sequencing the genomes of 1000 actinobacteria strains.</title>
        <authorList>
            <person name="Klenk H.-P."/>
        </authorList>
    </citation>
    <scope>NUCLEOTIDE SEQUENCE [LARGE SCALE GENOMIC DNA]</scope>
    <source>
        <strain evidence="2 3">DSM 12652</strain>
    </source>
</reference>
<comment type="similarity">
    <text evidence="1">Belongs to the SURF1 family.</text>
</comment>
<organism evidence="2 3">
    <name type="scientific">Nocardioides aurantiacus</name>
    <dbReference type="NCBI Taxonomy" id="86796"/>
    <lineage>
        <taxon>Bacteria</taxon>
        <taxon>Bacillati</taxon>
        <taxon>Actinomycetota</taxon>
        <taxon>Actinomycetes</taxon>
        <taxon>Propionibacteriales</taxon>
        <taxon>Nocardioidaceae</taxon>
        <taxon>Nocardioides</taxon>
    </lineage>
</organism>
<comment type="subcellular location">
    <subcellularLocation>
        <location evidence="1">Cell membrane</location>
        <topology evidence="1">Multi-pass membrane protein</topology>
    </subcellularLocation>
</comment>
<name>A0A3N2CZH7_9ACTN</name>
<protein>
    <recommendedName>
        <fullName evidence="1">SURF1-like protein</fullName>
    </recommendedName>
</protein>
<keyword evidence="1" id="KW-0472">Membrane</keyword>
<keyword evidence="1" id="KW-1003">Cell membrane</keyword>
<keyword evidence="3" id="KW-1185">Reference proteome</keyword>
<accession>A0A3N2CZH7</accession>
<dbReference type="EMBL" id="RKHO01000001">
    <property type="protein sequence ID" value="ROR92945.1"/>
    <property type="molecule type" value="Genomic_DNA"/>
</dbReference>
<dbReference type="InterPro" id="IPR002994">
    <property type="entry name" value="Surf1/Shy1"/>
</dbReference>